<dbReference type="PANTHER" id="PTHR43767">
    <property type="entry name" value="LONG-CHAIN-FATTY-ACID--COA LIGASE"/>
    <property type="match status" value="1"/>
</dbReference>
<evidence type="ECO:0000313" key="5">
    <source>
        <dbReference type="EMBL" id="MBL7632946.1"/>
    </source>
</evidence>
<dbReference type="InterPro" id="IPR042099">
    <property type="entry name" value="ANL_N_sf"/>
</dbReference>
<dbReference type="CDD" id="cd17631">
    <property type="entry name" value="FACL_FadD13-like"/>
    <property type="match status" value="1"/>
</dbReference>
<keyword evidence="2 5" id="KW-0436">Ligase</keyword>
<feature type="domain" description="AMP-dependent synthetase/ligase" evidence="3">
    <location>
        <begin position="13"/>
        <end position="373"/>
    </location>
</feature>
<protein>
    <submittedName>
        <fullName evidence="5">Long-chain fatty acid--CoA ligase</fullName>
    </submittedName>
</protein>
<dbReference type="PROSITE" id="PS00455">
    <property type="entry name" value="AMP_BINDING"/>
    <property type="match status" value="1"/>
</dbReference>
<evidence type="ECO:0000256" key="2">
    <source>
        <dbReference type="ARBA" id="ARBA00022598"/>
    </source>
</evidence>
<dbReference type="FunFam" id="3.30.300.30:FF:000008">
    <property type="entry name" value="2,3-dihydroxybenzoate-AMP ligase"/>
    <property type="match status" value="1"/>
</dbReference>
<evidence type="ECO:0000256" key="1">
    <source>
        <dbReference type="ARBA" id="ARBA00006432"/>
    </source>
</evidence>
<keyword evidence="6" id="KW-1185">Reference proteome</keyword>
<dbReference type="InterPro" id="IPR020845">
    <property type="entry name" value="AMP-binding_CS"/>
</dbReference>
<evidence type="ECO:0000259" key="4">
    <source>
        <dbReference type="Pfam" id="PF13193"/>
    </source>
</evidence>
<accession>A0A937RIL5</accession>
<proteinExistence type="inferred from homology"/>
<sequence length="508" mass="54631">MSAPDMNWVGVLAHHADRAPEKPFAVYEGVTVTYRHALEAAAAVAAGLRARGIGAGDVVALLAYNSVDFLTTIFAANHLGAAVMPLNWRLAAPELEYILDHAQARALVVDEDLIALGTDATKQLPAMSRIVIGPAAPDGWTRFADLGDGSAPPAERAQAAGDDIQRLMYTSGTTGRPKGVMITHANLAWKNYAHITEFGFTAADIGLACGPLYHVGALDLVTTSIIAAGGTTHIHQTFDAARVVDDIERSRITVVWMAPAMVRAVLDLPGVDERDLSSVRVLIGGGEKMPLPLIDRIQKVFPSAWFADAYGLTETVSGDTFLDAGSIRAKRGSVGRECLYLELDIWDEDSRSLPAGEAGEIVLRGPKVFKGYWRDPEATERAFAGGWFHTGDIGVRDEDGYVFIVDRLKDMILSGGENIAGSEVERVLYEHPAVLEAAVIGRPDEKWGEVPVAFVAPRPGTTVTADELVDHCRGSLAKFKVPKAVTFIDALPRNPSGKILKRELRGQL</sequence>
<dbReference type="Pfam" id="PF13193">
    <property type="entry name" value="AMP-binding_C"/>
    <property type="match status" value="1"/>
</dbReference>
<evidence type="ECO:0000313" key="6">
    <source>
        <dbReference type="Proteomes" id="UP000604475"/>
    </source>
</evidence>
<comment type="similarity">
    <text evidence="1">Belongs to the ATP-dependent AMP-binding enzyme family.</text>
</comment>
<dbReference type="Gene3D" id="3.30.300.30">
    <property type="match status" value="1"/>
</dbReference>
<dbReference type="EMBL" id="JAEACQ010000360">
    <property type="protein sequence ID" value="MBL7632946.1"/>
    <property type="molecule type" value="Genomic_DNA"/>
</dbReference>
<dbReference type="RefSeq" id="WP_203006942.1">
    <property type="nucleotide sequence ID" value="NZ_JADWYU010000032.1"/>
</dbReference>
<gene>
    <name evidence="5" type="ORF">I7412_38510</name>
</gene>
<dbReference type="InterPro" id="IPR025110">
    <property type="entry name" value="AMP-bd_C"/>
</dbReference>
<dbReference type="InterPro" id="IPR045851">
    <property type="entry name" value="AMP-bd_C_sf"/>
</dbReference>
<dbReference type="Pfam" id="PF00501">
    <property type="entry name" value="AMP-binding"/>
    <property type="match status" value="1"/>
</dbReference>
<dbReference type="PANTHER" id="PTHR43767:SF1">
    <property type="entry name" value="NONRIBOSOMAL PEPTIDE SYNTHASE PES1 (EUROFUNG)-RELATED"/>
    <property type="match status" value="1"/>
</dbReference>
<dbReference type="InterPro" id="IPR050237">
    <property type="entry name" value="ATP-dep_AMP-bd_enzyme"/>
</dbReference>
<feature type="domain" description="AMP-binding enzyme C-terminal" evidence="4">
    <location>
        <begin position="423"/>
        <end position="498"/>
    </location>
</feature>
<name>A0A937RIL5_9ACTN</name>
<dbReference type="InterPro" id="IPR000873">
    <property type="entry name" value="AMP-dep_synth/lig_dom"/>
</dbReference>
<organism evidence="5 6">
    <name type="scientific">Frankia nepalensis</name>
    <dbReference type="NCBI Taxonomy" id="1836974"/>
    <lineage>
        <taxon>Bacteria</taxon>
        <taxon>Bacillati</taxon>
        <taxon>Actinomycetota</taxon>
        <taxon>Actinomycetes</taxon>
        <taxon>Frankiales</taxon>
        <taxon>Frankiaceae</taxon>
        <taxon>Frankia</taxon>
    </lineage>
</organism>
<dbReference type="GO" id="GO:0016878">
    <property type="term" value="F:acid-thiol ligase activity"/>
    <property type="evidence" value="ECO:0007669"/>
    <property type="project" value="UniProtKB-ARBA"/>
</dbReference>
<dbReference type="Proteomes" id="UP000604475">
    <property type="component" value="Unassembled WGS sequence"/>
</dbReference>
<comment type="caution">
    <text evidence="5">The sequence shown here is derived from an EMBL/GenBank/DDBJ whole genome shotgun (WGS) entry which is preliminary data.</text>
</comment>
<evidence type="ECO:0000259" key="3">
    <source>
        <dbReference type="Pfam" id="PF00501"/>
    </source>
</evidence>
<dbReference type="NCBIfam" id="NF004837">
    <property type="entry name" value="PRK06187.1"/>
    <property type="match status" value="1"/>
</dbReference>
<dbReference type="AlphaFoldDB" id="A0A937RIL5"/>
<reference evidence="5" key="1">
    <citation type="submission" date="2020-12" db="EMBL/GenBank/DDBJ databases">
        <title>Genomic characterization of non-nitrogen-fixing Frankia strains.</title>
        <authorList>
            <person name="Carlos-Shanley C."/>
            <person name="Guerra T."/>
            <person name="Hahn D."/>
        </authorList>
    </citation>
    <scope>NUCLEOTIDE SEQUENCE</scope>
    <source>
        <strain evidence="5">CN6</strain>
    </source>
</reference>
<dbReference type="Gene3D" id="3.40.50.12780">
    <property type="entry name" value="N-terminal domain of ligase-like"/>
    <property type="match status" value="1"/>
</dbReference>
<dbReference type="SUPFAM" id="SSF56801">
    <property type="entry name" value="Acetyl-CoA synthetase-like"/>
    <property type="match status" value="1"/>
</dbReference>